<dbReference type="PROSITE" id="PS51419">
    <property type="entry name" value="RAB"/>
    <property type="match status" value="1"/>
</dbReference>
<comment type="subcellular location">
    <subcellularLocation>
        <location evidence="7">Endomembrane system</location>
        <topology evidence="7">Lipid-anchor</topology>
    </subcellularLocation>
</comment>
<dbReference type="PROSITE" id="PS51417">
    <property type="entry name" value="ARF"/>
    <property type="match status" value="1"/>
</dbReference>
<comment type="similarity">
    <text evidence="1">Belongs to the small GTPase superfamily. Rab family.</text>
</comment>
<evidence type="ECO:0000256" key="7">
    <source>
        <dbReference type="ARBA" id="ARBA00037868"/>
    </source>
</evidence>
<evidence type="ECO:0000256" key="6">
    <source>
        <dbReference type="ARBA" id="ARBA00023289"/>
    </source>
</evidence>
<keyword evidence="10" id="KW-1185">Reference proteome</keyword>
<keyword evidence="3" id="KW-0342">GTP-binding</keyword>
<keyword evidence="6" id="KW-0636">Prenylation</keyword>
<dbReference type="InterPro" id="IPR041822">
    <property type="entry name" value="Rab33A/B"/>
</dbReference>
<proteinExistence type="inferred from homology"/>
<keyword evidence="4" id="KW-0472">Membrane</keyword>
<evidence type="ECO:0000256" key="4">
    <source>
        <dbReference type="ARBA" id="ARBA00023136"/>
    </source>
</evidence>
<reference evidence="9" key="1">
    <citation type="journal article" date="2023" name="Mol. Biol. Evol.">
        <title>Third-Generation Sequencing Reveals the Adaptive Role of the Epigenome in Three Deep-Sea Polychaetes.</title>
        <authorList>
            <person name="Perez M."/>
            <person name="Aroh O."/>
            <person name="Sun Y."/>
            <person name="Lan Y."/>
            <person name="Juniper S.K."/>
            <person name="Young C.R."/>
            <person name="Angers B."/>
            <person name="Qian P.Y."/>
        </authorList>
    </citation>
    <scope>NUCLEOTIDE SEQUENCE</scope>
    <source>
        <strain evidence="9">R07B-5</strain>
    </source>
</reference>
<dbReference type="Proteomes" id="UP001209878">
    <property type="component" value="Unassembled WGS sequence"/>
</dbReference>
<dbReference type="PRINTS" id="PR00449">
    <property type="entry name" value="RASTRNSFRMNG"/>
</dbReference>
<evidence type="ECO:0000256" key="1">
    <source>
        <dbReference type="ARBA" id="ARBA00006270"/>
    </source>
</evidence>
<dbReference type="PROSITE" id="PS51420">
    <property type="entry name" value="RHO"/>
    <property type="match status" value="1"/>
</dbReference>
<organism evidence="9 10">
    <name type="scientific">Ridgeia piscesae</name>
    <name type="common">Tubeworm</name>
    <dbReference type="NCBI Taxonomy" id="27915"/>
    <lineage>
        <taxon>Eukaryota</taxon>
        <taxon>Metazoa</taxon>
        <taxon>Spiralia</taxon>
        <taxon>Lophotrochozoa</taxon>
        <taxon>Annelida</taxon>
        <taxon>Polychaeta</taxon>
        <taxon>Sedentaria</taxon>
        <taxon>Canalipalpata</taxon>
        <taxon>Sabellida</taxon>
        <taxon>Siboglinidae</taxon>
        <taxon>Ridgeia</taxon>
    </lineage>
</organism>
<dbReference type="GO" id="GO:0032482">
    <property type="term" value="P:Rab protein signal transduction"/>
    <property type="evidence" value="ECO:0007669"/>
    <property type="project" value="InterPro"/>
</dbReference>
<dbReference type="GO" id="GO:0012505">
    <property type="term" value="C:endomembrane system"/>
    <property type="evidence" value="ECO:0007669"/>
    <property type="project" value="UniProtKB-SubCell"/>
</dbReference>
<accession>A0AAD9NVI6</accession>
<dbReference type="SMART" id="SM00173">
    <property type="entry name" value="RAS"/>
    <property type="match status" value="1"/>
</dbReference>
<dbReference type="FunFam" id="3.40.50.300:FF:002685">
    <property type="entry name" value="RAB33A, member RAS oncogene family"/>
    <property type="match status" value="1"/>
</dbReference>
<evidence type="ECO:0000256" key="5">
    <source>
        <dbReference type="ARBA" id="ARBA00023288"/>
    </source>
</evidence>
<evidence type="ECO:0000313" key="9">
    <source>
        <dbReference type="EMBL" id="KAK2182483.1"/>
    </source>
</evidence>
<dbReference type="InterPro" id="IPR001806">
    <property type="entry name" value="Small_GTPase"/>
</dbReference>
<protein>
    <submittedName>
        <fullName evidence="9">Uncharacterized protein</fullName>
    </submittedName>
</protein>
<dbReference type="SMART" id="SM00174">
    <property type="entry name" value="RHO"/>
    <property type="match status" value="1"/>
</dbReference>
<dbReference type="PROSITE" id="PS51421">
    <property type="entry name" value="RAS"/>
    <property type="match status" value="1"/>
</dbReference>
<evidence type="ECO:0000256" key="8">
    <source>
        <dbReference type="SAM" id="MobiDB-lite"/>
    </source>
</evidence>
<dbReference type="SMART" id="SM00176">
    <property type="entry name" value="RAN"/>
    <property type="match status" value="1"/>
</dbReference>
<dbReference type="PANTHER" id="PTHR47978">
    <property type="match status" value="1"/>
</dbReference>
<dbReference type="InterPro" id="IPR027417">
    <property type="entry name" value="P-loop_NTPase"/>
</dbReference>
<dbReference type="GO" id="GO:0005525">
    <property type="term" value="F:GTP binding"/>
    <property type="evidence" value="ECO:0007669"/>
    <property type="project" value="UniProtKB-KW"/>
</dbReference>
<gene>
    <name evidence="9" type="ORF">NP493_351g03009</name>
</gene>
<feature type="region of interest" description="Disordered" evidence="8">
    <location>
        <begin position="1"/>
        <end position="21"/>
    </location>
</feature>
<dbReference type="Gene3D" id="3.40.50.300">
    <property type="entry name" value="P-loop containing nucleotide triphosphate hydrolases"/>
    <property type="match status" value="1"/>
</dbReference>
<dbReference type="CDD" id="cd04115">
    <property type="entry name" value="Rab33B_Rab33A"/>
    <property type="match status" value="1"/>
</dbReference>
<evidence type="ECO:0000256" key="2">
    <source>
        <dbReference type="ARBA" id="ARBA00022741"/>
    </source>
</evidence>
<keyword evidence="5" id="KW-0449">Lipoprotein</keyword>
<dbReference type="InterPro" id="IPR005225">
    <property type="entry name" value="Small_GTP-bd"/>
</dbReference>
<dbReference type="Pfam" id="PF00071">
    <property type="entry name" value="Ras"/>
    <property type="match status" value="1"/>
</dbReference>
<dbReference type="GO" id="GO:0003924">
    <property type="term" value="F:GTPase activity"/>
    <property type="evidence" value="ECO:0007669"/>
    <property type="project" value="InterPro"/>
</dbReference>
<evidence type="ECO:0000313" key="10">
    <source>
        <dbReference type="Proteomes" id="UP001209878"/>
    </source>
</evidence>
<feature type="compositionally biased region" description="Polar residues" evidence="8">
    <location>
        <begin position="12"/>
        <end position="21"/>
    </location>
</feature>
<dbReference type="SUPFAM" id="SSF52540">
    <property type="entry name" value="P-loop containing nucleoside triphosphate hydrolases"/>
    <property type="match status" value="1"/>
</dbReference>
<dbReference type="AlphaFoldDB" id="A0AAD9NVI6"/>
<sequence length="244" mass="27513">MERGDSEENAETGMQNSITTSVVEKQSKRRIFKIIVIGDSNVGKTCLTFRFCGGTFPKKVEATIGVDFREKTVEVDGEMIKLQLWDTAGQERFRKSMVQHYYRNVHAVVFVYDVTKRSSFNNLGQWIHECDEHNLTQSIPRILIGNKCDVISELAISTTIAQQFADRHNMPLFETSAKDDSEVDHVEAIFLTLAHKLKNSKPMMPPTIAGYGYRPGQNRVITIEEAERRRSLSASESAGDSCAC</sequence>
<evidence type="ECO:0000256" key="3">
    <source>
        <dbReference type="ARBA" id="ARBA00023134"/>
    </source>
</evidence>
<keyword evidence="2" id="KW-0547">Nucleotide-binding</keyword>
<dbReference type="SMART" id="SM00175">
    <property type="entry name" value="RAB"/>
    <property type="match status" value="1"/>
</dbReference>
<dbReference type="NCBIfam" id="TIGR00231">
    <property type="entry name" value="small_GTP"/>
    <property type="match status" value="1"/>
</dbReference>
<dbReference type="EMBL" id="JAODUO010000352">
    <property type="protein sequence ID" value="KAK2182483.1"/>
    <property type="molecule type" value="Genomic_DNA"/>
</dbReference>
<comment type="caution">
    <text evidence="9">The sequence shown here is derived from an EMBL/GenBank/DDBJ whole genome shotgun (WGS) entry which is preliminary data.</text>
</comment>
<name>A0AAD9NVI6_RIDPI</name>